<dbReference type="SUPFAM" id="SSF51430">
    <property type="entry name" value="NAD(P)-linked oxidoreductase"/>
    <property type="match status" value="1"/>
</dbReference>
<gene>
    <name evidence="3" type="ORF">Cboi02_000107200</name>
</gene>
<sequence>MSLNLPKVSGELEGISPLILGGATFNTQYNDNPYDLKITELLLESFKTGLINAIDTSPYYGPSEELYGNSLNQLINIDKVINRDNFYICTKVGRIQLEEFDYSPAWIQKSIDRSLKRLHTDYLDVVYLHDIEFVTELEIIEAVRELNNLKKLGKIKKIGISGYPVEFLYYICKKITKINDIGNLDTILSYSNGCLQNIRLLDYYPDFVSDDLENKGCGLKTVNNGSILSMSLLRSQATLDFHPCSQELKDKVSELSKKLNDDYSVELAELSTRYAIRLWKDKKGSIVLGLSNLNELKIAIDCYKSAINDKSLEINDNKLVEISQDFLGSHFNEVWPSGIKHDYNL</sequence>
<dbReference type="GO" id="GO:0070485">
    <property type="term" value="P:dehydro-D-arabinono-1,4-lactone biosynthetic process"/>
    <property type="evidence" value="ECO:0007669"/>
    <property type="project" value="TreeGrafter"/>
</dbReference>
<evidence type="ECO:0000259" key="2">
    <source>
        <dbReference type="Pfam" id="PF00248"/>
    </source>
</evidence>
<organism evidence="3 4">
    <name type="scientific">Candida boidinii</name>
    <name type="common">Yeast</name>
    <dbReference type="NCBI Taxonomy" id="5477"/>
    <lineage>
        <taxon>Eukaryota</taxon>
        <taxon>Fungi</taxon>
        <taxon>Dikarya</taxon>
        <taxon>Ascomycota</taxon>
        <taxon>Saccharomycotina</taxon>
        <taxon>Pichiomycetes</taxon>
        <taxon>Pichiales</taxon>
        <taxon>Pichiaceae</taxon>
        <taxon>Ogataea</taxon>
        <taxon>Ogataea/Candida clade</taxon>
    </lineage>
</organism>
<dbReference type="InterPro" id="IPR036812">
    <property type="entry name" value="NAD(P)_OxRdtase_dom_sf"/>
</dbReference>
<dbReference type="Pfam" id="PF00248">
    <property type="entry name" value="Aldo_ket_red"/>
    <property type="match status" value="1"/>
</dbReference>
<name>A0A9W6W810_CANBO</name>
<protein>
    <submittedName>
        <fullName evidence="3">Unnamed protein product</fullName>
    </submittedName>
</protein>
<dbReference type="GO" id="GO:0045290">
    <property type="term" value="F:D-arabinose 1-dehydrogenase [NAD(P)+] activity"/>
    <property type="evidence" value="ECO:0007669"/>
    <property type="project" value="TreeGrafter"/>
</dbReference>
<dbReference type="GO" id="GO:0005829">
    <property type="term" value="C:cytosol"/>
    <property type="evidence" value="ECO:0007669"/>
    <property type="project" value="TreeGrafter"/>
</dbReference>
<evidence type="ECO:0000313" key="3">
    <source>
        <dbReference type="EMBL" id="GME67693.1"/>
    </source>
</evidence>
<keyword evidence="4" id="KW-1185">Reference proteome</keyword>
<dbReference type="PANTHER" id="PTHR42686:SF1">
    <property type="entry name" value="GH17980P-RELATED"/>
    <property type="match status" value="1"/>
</dbReference>
<dbReference type="EMBL" id="BSXN01000230">
    <property type="protein sequence ID" value="GME67693.1"/>
    <property type="molecule type" value="Genomic_DNA"/>
</dbReference>
<dbReference type="Proteomes" id="UP001165120">
    <property type="component" value="Unassembled WGS sequence"/>
</dbReference>
<comment type="caution">
    <text evidence="3">The sequence shown here is derived from an EMBL/GenBank/DDBJ whole genome shotgun (WGS) entry which is preliminary data.</text>
</comment>
<dbReference type="PANTHER" id="PTHR42686">
    <property type="entry name" value="GH17980P-RELATED"/>
    <property type="match status" value="1"/>
</dbReference>
<evidence type="ECO:0000313" key="4">
    <source>
        <dbReference type="Proteomes" id="UP001165120"/>
    </source>
</evidence>
<proteinExistence type="predicted"/>
<reference evidence="3" key="1">
    <citation type="submission" date="2023-04" db="EMBL/GenBank/DDBJ databases">
        <title>Candida boidinii NBRC 10035.</title>
        <authorList>
            <person name="Ichikawa N."/>
            <person name="Sato H."/>
            <person name="Tonouchi N."/>
        </authorList>
    </citation>
    <scope>NUCLEOTIDE SEQUENCE</scope>
    <source>
        <strain evidence="3">NBRC 10035</strain>
    </source>
</reference>
<dbReference type="Gene3D" id="3.20.20.100">
    <property type="entry name" value="NADP-dependent oxidoreductase domain"/>
    <property type="match status" value="1"/>
</dbReference>
<dbReference type="InterPro" id="IPR023210">
    <property type="entry name" value="NADP_OxRdtase_dom"/>
</dbReference>
<dbReference type="AlphaFoldDB" id="A0A9W6W810"/>
<accession>A0A9W6W810</accession>
<evidence type="ECO:0000256" key="1">
    <source>
        <dbReference type="ARBA" id="ARBA00023002"/>
    </source>
</evidence>
<dbReference type="InterPro" id="IPR020471">
    <property type="entry name" value="AKR"/>
</dbReference>
<feature type="domain" description="NADP-dependent oxidoreductase" evidence="2">
    <location>
        <begin position="17"/>
        <end position="314"/>
    </location>
</feature>
<keyword evidence="1" id="KW-0560">Oxidoreductase</keyword>